<organism evidence="5 6">
    <name type="scientific">Nautilia profundicola (strain ATCC BAA-1463 / DSM 18972 / AmH)</name>
    <dbReference type="NCBI Taxonomy" id="598659"/>
    <lineage>
        <taxon>Bacteria</taxon>
        <taxon>Pseudomonadati</taxon>
        <taxon>Campylobacterota</taxon>
        <taxon>Epsilonproteobacteria</taxon>
        <taxon>Nautiliales</taxon>
        <taxon>Nautiliaceae</taxon>
        <taxon>Nautilia</taxon>
    </lineage>
</organism>
<dbReference type="GO" id="GO:0016836">
    <property type="term" value="F:hydro-lyase activity"/>
    <property type="evidence" value="ECO:0007669"/>
    <property type="project" value="UniProtKB-UniRule"/>
</dbReference>
<name>B9L7D0_NAUPA</name>
<dbReference type="PANTHER" id="PTHR37690:SF1">
    <property type="entry name" value="CHORISMATE DEHYDRATASE"/>
    <property type="match status" value="1"/>
</dbReference>
<dbReference type="PANTHER" id="PTHR37690">
    <property type="entry name" value="CHORISMATE DEHYDRATASE"/>
    <property type="match status" value="1"/>
</dbReference>
<comment type="catalytic activity">
    <reaction evidence="4">
        <text>chorismate = 3-[(1-carboxyvinyl)-oxy]benzoate + H2O</text>
        <dbReference type="Rhea" id="RHEA:40051"/>
        <dbReference type="ChEBI" id="CHEBI:15377"/>
        <dbReference type="ChEBI" id="CHEBI:29748"/>
        <dbReference type="ChEBI" id="CHEBI:76981"/>
        <dbReference type="EC" id="4.2.1.151"/>
    </reaction>
</comment>
<dbReference type="Pfam" id="PF02621">
    <property type="entry name" value="VitK2_biosynth"/>
    <property type="match status" value="2"/>
</dbReference>
<dbReference type="AlphaFoldDB" id="B9L7D0"/>
<accession>B9L7D0</accession>
<dbReference type="RefSeq" id="WP_015902355.1">
    <property type="nucleotide sequence ID" value="NC_012115.1"/>
</dbReference>
<dbReference type="Gene3D" id="3.40.190.10">
    <property type="entry name" value="Periplasmic binding protein-like II"/>
    <property type="match status" value="1"/>
</dbReference>
<gene>
    <name evidence="4" type="primary">mqnA</name>
    <name evidence="5" type="ordered locus">NAMH_0101</name>
</gene>
<evidence type="ECO:0000313" key="6">
    <source>
        <dbReference type="Proteomes" id="UP000000448"/>
    </source>
</evidence>
<dbReference type="UniPathway" id="UPA00079"/>
<dbReference type="GO" id="GO:0009234">
    <property type="term" value="P:menaquinone biosynthetic process"/>
    <property type="evidence" value="ECO:0007669"/>
    <property type="project" value="UniProtKB-UniRule"/>
</dbReference>
<comment type="pathway">
    <text evidence="1 4">Quinol/quinone metabolism; menaquinone biosynthesis.</text>
</comment>
<dbReference type="KEGG" id="nam:NAMH_0101"/>
<dbReference type="HAMAP" id="MF_00995">
    <property type="entry name" value="MqnA"/>
    <property type="match status" value="1"/>
</dbReference>
<comment type="similarity">
    <text evidence="4">Belongs to the MqnA/MqnD family. MqnA subfamily.</text>
</comment>
<dbReference type="EMBL" id="CP001279">
    <property type="protein sequence ID" value="ACM93303.1"/>
    <property type="molecule type" value="Genomic_DNA"/>
</dbReference>
<dbReference type="EC" id="4.2.1.151" evidence="4"/>
<dbReference type="InterPro" id="IPR030868">
    <property type="entry name" value="MqnA"/>
</dbReference>
<dbReference type="InterPro" id="IPR003773">
    <property type="entry name" value="Menaquinone_biosynth"/>
</dbReference>
<keyword evidence="2 4" id="KW-0474">Menaquinone biosynthesis</keyword>
<evidence type="ECO:0000256" key="1">
    <source>
        <dbReference type="ARBA" id="ARBA00004863"/>
    </source>
</evidence>
<evidence type="ECO:0000256" key="4">
    <source>
        <dbReference type="HAMAP-Rule" id="MF_00995"/>
    </source>
</evidence>
<reference evidence="5 6" key="1">
    <citation type="journal article" date="2009" name="PLoS Genet.">
        <title>Adaptations to submarine hydrothermal environments exemplified by the genome of Nautilia profundicola.</title>
        <authorList>
            <person name="Campbell B.J."/>
            <person name="Smith J.L."/>
            <person name="Hanson T.E."/>
            <person name="Klotz M.G."/>
            <person name="Stein L.Y."/>
            <person name="Lee C.K."/>
            <person name="Wu D."/>
            <person name="Robinson J.M."/>
            <person name="Khouri H.M."/>
            <person name="Eisen J.A."/>
            <person name="Cary S.C."/>
        </authorList>
    </citation>
    <scope>NUCLEOTIDE SEQUENCE [LARGE SCALE GENOMIC DNA]</scope>
    <source>
        <strain evidence="6">ATCC BAA-1463 / DSM 18972 / AmH</strain>
    </source>
</reference>
<dbReference type="SUPFAM" id="SSF53850">
    <property type="entry name" value="Periplasmic binding protein-like II"/>
    <property type="match status" value="1"/>
</dbReference>
<sequence>MLIGHIDYLNLLPFYQFLKKKGIKVKKSYPAEINEWFEKGIIDAAFISSVKAKNKKCLNAGIAANKKVKTVLVCPGEGDDFESATSNVLAKVLKIKGRVVIGDKAFKENNCIDLAKVWHQKYKLPFVFALFCTNKNQKKYKKLINEFLIKKQKIPYSVIKKYAQKAGISTKEAKDYLDNIIYYKIGWREKKALKTFWQLSKSIK</sequence>
<comment type="function">
    <text evidence="4">Catalyzes the dehydration of chorismate into 3-[(1-carboxyvinyl)oxy]benzoate, a step in the biosynthesis of menaquinone (MK, vitamin K2).</text>
</comment>
<evidence type="ECO:0000313" key="5">
    <source>
        <dbReference type="EMBL" id="ACM93303.1"/>
    </source>
</evidence>
<keyword evidence="3 4" id="KW-0456">Lyase</keyword>
<dbReference type="eggNOG" id="COG1427">
    <property type="taxonomic scope" value="Bacteria"/>
</dbReference>
<evidence type="ECO:0000256" key="2">
    <source>
        <dbReference type="ARBA" id="ARBA00022428"/>
    </source>
</evidence>
<evidence type="ECO:0000256" key="3">
    <source>
        <dbReference type="ARBA" id="ARBA00023239"/>
    </source>
</evidence>
<dbReference type="HOGENOM" id="CLU_059898_1_0_7"/>
<protein>
    <recommendedName>
        <fullName evidence="4">Chorismate dehydratase</fullName>
        <ecNumber evidence="4">4.2.1.151</ecNumber>
    </recommendedName>
    <alternativeName>
        <fullName evidence="4">Menaquinone biosynthetic enzyme MqnA</fullName>
    </alternativeName>
</protein>
<dbReference type="Proteomes" id="UP000000448">
    <property type="component" value="Chromosome"/>
</dbReference>
<proteinExistence type="inferred from homology"/>
<dbReference type="STRING" id="598659.NAMH_0101"/>
<keyword evidence="6" id="KW-1185">Reference proteome</keyword>